<keyword evidence="1" id="KW-0812">Transmembrane</keyword>
<keyword evidence="1" id="KW-1133">Transmembrane helix</keyword>
<reference evidence="2" key="1">
    <citation type="submission" date="2018-05" db="EMBL/GenBank/DDBJ databases">
        <authorList>
            <person name="Lanie J.A."/>
            <person name="Ng W.-L."/>
            <person name="Kazmierczak K.M."/>
            <person name="Andrzejewski T.M."/>
            <person name="Davidsen T.M."/>
            <person name="Wayne K.J."/>
            <person name="Tettelin H."/>
            <person name="Glass J.I."/>
            <person name="Rusch D."/>
            <person name="Podicherti R."/>
            <person name="Tsui H.-C.T."/>
            <person name="Winkler M.E."/>
        </authorList>
    </citation>
    <scope>NUCLEOTIDE SEQUENCE</scope>
</reference>
<protein>
    <submittedName>
        <fullName evidence="2">Uncharacterized protein</fullName>
    </submittedName>
</protein>
<dbReference type="EMBL" id="UINC01118838">
    <property type="protein sequence ID" value="SVC92236.1"/>
    <property type="molecule type" value="Genomic_DNA"/>
</dbReference>
<accession>A0A382R3I5</accession>
<evidence type="ECO:0000256" key="1">
    <source>
        <dbReference type="SAM" id="Phobius"/>
    </source>
</evidence>
<evidence type="ECO:0000313" key="2">
    <source>
        <dbReference type="EMBL" id="SVC92236.1"/>
    </source>
</evidence>
<feature type="non-terminal residue" evidence="2">
    <location>
        <position position="289"/>
    </location>
</feature>
<keyword evidence="1" id="KW-0472">Membrane</keyword>
<gene>
    <name evidence="2" type="ORF">METZ01_LOCUS345090</name>
</gene>
<feature type="transmembrane region" description="Helical" evidence="1">
    <location>
        <begin position="12"/>
        <end position="33"/>
    </location>
</feature>
<proteinExistence type="predicted"/>
<sequence>MYDASKRGVLSLYGGLRLIVVFTAVSMCSSVVADIDFLSASLAELESKETRIAAEYTYFDESLDVLDYGAKIESRSTPESADTINFSISNRFFDRAIISYQYETTTGRVTRDGEPFELESQVDGHRLESEIFLGSERCERISIRDGCGAGSDGFLISATVGFGVREQDELSIDCIEDQGVTLGGGCDSADFRLMDGDHFLETGERLYYPALTSLAEEQRAYVGLNFRTVIRDKIQLNQSLRFQRSKIETGTTSRLFDIVDPFLLNTVYHGLSLGLVIDDLKRELPQTTP</sequence>
<dbReference type="AlphaFoldDB" id="A0A382R3I5"/>
<name>A0A382R3I5_9ZZZZ</name>
<organism evidence="2">
    <name type="scientific">marine metagenome</name>
    <dbReference type="NCBI Taxonomy" id="408172"/>
    <lineage>
        <taxon>unclassified sequences</taxon>
        <taxon>metagenomes</taxon>
        <taxon>ecological metagenomes</taxon>
    </lineage>
</organism>